<dbReference type="EMBL" id="BONE01000174">
    <property type="protein sequence ID" value="GIF78612.1"/>
    <property type="molecule type" value="Genomic_DNA"/>
</dbReference>
<evidence type="ECO:0000313" key="3">
    <source>
        <dbReference type="Proteomes" id="UP000604117"/>
    </source>
</evidence>
<evidence type="ECO:0000256" key="1">
    <source>
        <dbReference type="SAM" id="MobiDB-lite"/>
    </source>
</evidence>
<sequence length="324" mass="35490">MVVRTNPDALVKALRSYGEDAVADRVGELAGAELEEIGTHAAELALLSDPSGSNRRMSLAKALALAAVAAIEGTQRPLTLSRRRPGSVRRPKPSIGAPLTTTDERPRDVFQAACVQVAERFAPAGYTYSRSGPHMTRKTAANRYEIAFLSSQYNKPGIHAAMNIFATVTSTTVRRWHTKRGIEHDGAIAGGNLGNLRNPPRWLEWNLADPVGRPTQIDQACATIEELAHPLFDLFDDHDEVARRIAAGSVPQFHGTVNIIAWCVANGYEETAIMYGRRLIDKHPDAGSYRERIALFENTSGLFPRSGIADDLAYAATVYRIRFD</sequence>
<dbReference type="Proteomes" id="UP000604117">
    <property type="component" value="Unassembled WGS sequence"/>
</dbReference>
<reference evidence="2 3" key="1">
    <citation type="submission" date="2021-01" db="EMBL/GenBank/DDBJ databases">
        <title>Whole genome shotgun sequence of Asanoa siamensis NBRC 107932.</title>
        <authorList>
            <person name="Komaki H."/>
            <person name="Tamura T."/>
        </authorList>
    </citation>
    <scope>NUCLEOTIDE SEQUENCE [LARGE SCALE GENOMIC DNA]</scope>
    <source>
        <strain evidence="2 3">NBRC 107932</strain>
    </source>
</reference>
<feature type="region of interest" description="Disordered" evidence="1">
    <location>
        <begin position="77"/>
        <end position="103"/>
    </location>
</feature>
<name>A0ABQ4D4Y8_9ACTN</name>
<gene>
    <name evidence="2" type="ORF">Asi02nite_81300</name>
</gene>
<proteinExistence type="predicted"/>
<feature type="compositionally biased region" description="Basic residues" evidence="1">
    <location>
        <begin position="81"/>
        <end position="92"/>
    </location>
</feature>
<protein>
    <submittedName>
        <fullName evidence="2">Uncharacterized protein</fullName>
    </submittedName>
</protein>
<organism evidence="2 3">
    <name type="scientific">Asanoa siamensis</name>
    <dbReference type="NCBI Taxonomy" id="926357"/>
    <lineage>
        <taxon>Bacteria</taxon>
        <taxon>Bacillati</taxon>
        <taxon>Actinomycetota</taxon>
        <taxon>Actinomycetes</taxon>
        <taxon>Micromonosporales</taxon>
        <taxon>Micromonosporaceae</taxon>
        <taxon>Asanoa</taxon>
    </lineage>
</organism>
<keyword evidence="3" id="KW-1185">Reference proteome</keyword>
<evidence type="ECO:0000313" key="2">
    <source>
        <dbReference type="EMBL" id="GIF78612.1"/>
    </source>
</evidence>
<accession>A0ABQ4D4Y8</accession>
<dbReference type="RefSeq" id="WP_203719440.1">
    <property type="nucleotide sequence ID" value="NZ_BONE01000174.1"/>
</dbReference>
<comment type="caution">
    <text evidence="2">The sequence shown here is derived from an EMBL/GenBank/DDBJ whole genome shotgun (WGS) entry which is preliminary data.</text>
</comment>